<evidence type="ECO:0000313" key="1">
    <source>
        <dbReference type="EMBL" id="MBK2301783.1"/>
    </source>
</evidence>
<dbReference type="Proteomes" id="UP000760407">
    <property type="component" value="Unassembled WGS sequence"/>
</dbReference>
<dbReference type="RefSeq" id="WP_200165846.1">
    <property type="nucleotide sequence ID" value="NZ_JACTSG010000002.1"/>
</dbReference>
<gene>
    <name evidence="1" type="ORF">IBE52_02545</name>
</gene>
<proteinExistence type="predicted"/>
<accession>A0ABS1GAE2</accession>
<comment type="caution">
    <text evidence="1">The sequence shown here is derived from an EMBL/GenBank/DDBJ whole genome shotgun (WGS) entry which is preliminary data.</text>
</comment>
<reference evidence="1 2" key="1">
    <citation type="submission" date="2020-08" db="EMBL/GenBank/DDBJ databases">
        <title>Comparative genomics of Francisella species.</title>
        <authorList>
            <person name="Sahl J."/>
            <person name="Sjodin A."/>
            <person name="Wagner D."/>
            <person name="Forsman M."/>
        </authorList>
    </citation>
    <scope>NUCLEOTIDE SEQUENCE [LARGE SCALE GENOMIC DNA]</scope>
    <source>
        <strain evidence="1 2">F1093</strain>
    </source>
</reference>
<sequence length="210" mass="24525">MEELDRRRILEFLEANYGLFDGKTDDQAKIITWSWYEVIKPYSFNDVLTACKQYLANNKSKPKPCDIKAELDTMRAKRHTVHAQITNNTEYDADTRLTRQNFSDIIKREFTPFLYMRLPEHVKEVLLAKHKPAVIDDFITHAWGYIMHSDFKVIELEIALGTIRGTKFTFKQFMKALLNAHEHNEEMKANPNKLEALKEAVFAMTQPKAA</sequence>
<evidence type="ECO:0000313" key="2">
    <source>
        <dbReference type="Proteomes" id="UP000760407"/>
    </source>
</evidence>
<dbReference type="Gene3D" id="1.10.8.200">
    <property type="entry name" value="Replisome organizer (g39p helicase loader/inhibitor protein)"/>
    <property type="match status" value="1"/>
</dbReference>
<organism evidence="1 2">
    <name type="scientific">Francisella philomiragia</name>
    <dbReference type="NCBI Taxonomy" id="28110"/>
    <lineage>
        <taxon>Bacteria</taxon>
        <taxon>Pseudomonadati</taxon>
        <taxon>Pseudomonadota</taxon>
        <taxon>Gammaproteobacteria</taxon>
        <taxon>Thiotrichales</taxon>
        <taxon>Francisellaceae</taxon>
        <taxon>Francisella</taxon>
    </lineage>
</organism>
<name>A0ABS1GAE2_9GAMM</name>
<keyword evidence="2" id="KW-1185">Reference proteome</keyword>
<dbReference type="EMBL" id="JACTSG010000002">
    <property type="protein sequence ID" value="MBK2301783.1"/>
    <property type="molecule type" value="Genomic_DNA"/>
</dbReference>
<protein>
    <recommendedName>
        <fullName evidence="3">Replicative helicase inhibitor G39P N-terminal domain-containing protein</fullName>
    </recommendedName>
</protein>
<evidence type="ECO:0008006" key="3">
    <source>
        <dbReference type="Google" id="ProtNLM"/>
    </source>
</evidence>